<dbReference type="Gene3D" id="1.20.120.450">
    <property type="entry name" value="dinb family like domain"/>
    <property type="match status" value="1"/>
</dbReference>
<evidence type="ECO:0000313" key="3">
    <source>
        <dbReference type="EMBL" id="MET4559320.1"/>
    </source>
</evidence>
<dbReference type="Pfam" id="PF05163">
    <property type="entry name" value="DinB"/>
    <property type="match status" value="1"/>
</dbReference>
<reference evidence="3 4" key="1">
    <citation type="submission" date="2024-06" db="EMBL/GenBank/DDBJ databases">
        <title>Sorghum-associated microbial communities from plants grown in Nebraska, USA.</title>
        <authorList>
            <person name="Schachtman D."/>
        </authorList>
    </citation>
    <scope>NUCLEOTIDE SEQUENCE [LARGE SCALE GENOMIC DNA]</scope>
    <source>
        <strain evidence="3 4">736</strain>
    </source>
</reference>
<evidence type="ECO:0000256" key="1">
    <source>
        <dbReference type="ARBA" id="ARBA00008635"/>
    </source>
</evidence>
<keyword evidence="4" id="KW-1185">Reference proteome</keyword>
<name>A0ABV2PEE4_9BACI</name>
<comment type="caution">
    <text evidence="3">The sequence shown here is derived from an EMBL/GenBank/DDBJ whole genome shotgun (WGS) entry which is preliminary data.</text>
</comment>
<dbReference type="EMBL" id="JBEPSB010000001">
    <property type="protein sequence ID" value="MET4559320.1"/>
    <property type="molecule type" value="Genomic_DNA"/>
</dbReference>
<accession>A0ABV2PEE4</accession>
<comment type="similarity">
    <text evidence="1">Belongs to the DinB family.</text>
</comment>
<evidence type="ECO:0000256" key="2">
    <source>
        <dbReference type="ARBA" id="ARBA00022723"/>
    </source>
</evidence>
<sequence>MINFFLYNWQVRDEWFQWCQQLSIEELLKCRTGGAGSILYTLFHIIDVEYSWIRGIQRKEDRIFSFEDYKTLEKIEMLSTKLRNELLEFLTSHKEFNDEAVTVAWDENEYTKNDILHHVIVHEIHHMGQLSVWAREIALHPVPVNYIGRDFKSYFKG</sequence>
<dbReference type="RefSeq" id="WP_354470817.1">
    <property type="nucleotide sequence ID" value="NZ_JBEPSB010000001.1"/>
</dbReference>
<dbReference type="InterPro" id="IPR034660">
    <property type="entry name" value="DinB/YfiT-like"/>
</dbReference>
<dbReference type="InterPro" id="IPR007837">
    <property type="entry name" value="DinB"/>
</dbReference>
<keyword evidence="2" id="KW-0479">Metal-binding</keyword>
<dbReference type="PANTHER" id="PTHR37302:SF3">
    <property type="entry name" value="DAMAGE-INDUCIBLE PROTEIN DINB"/>
    <property type="match status" value="1"/>
</dbReference>
<protein>
    <submittedName>
        <fullName evidence="3">Damage-inducible protein DinB</fullName>
    </submittedName>
</protein>
<organism evidence="3 4">
    <name type="scientific">Lysinibacillus parviboronicapiens</name>
    <dbReference type="NCBI Taxonomy" id="436516"/>
    <lineage>
        <taxon>Bacteria</taxon>
        <taxon>Bacillati</taxon>
        <taxon>Bacillota</taxon>
        <taxon>Bacilli</taxon>
        <taxon>Bacillales</taxon>
        <taxon>Bacillaceae</taxon>
        <taxon>Lysinibacillus</taxon>
    </lineage>
</organism>
<dbReference type="SUPFAM" id="SSF109854">
    <property type="entry name" value="DinB/YfiT-like putative metalloenzymes"/>
    <property type="match status" value="1"/>
</dbReference>
<proteinExistence type="inferred from homology"/>
<dbReference type="PANTHER" id="PTHR37302">
    <property type="entry name" value="SLR1116 PROTEIN"/>
    <property type="match status" value="1"/>
</dbReference>
<dbReference type="Proteomes" id="UP001549363">
    <property type="component" value="Unassembled WGS sequence"/>
</dbReference>
<evidence type="ECO:0000313" key="4">
    <source>
        <dbReference type="Proteomes" id="UP001549363"/>
    </source>
</evidence>
<gene>
    <name evidence="3" type="ORF">ABIA69_000463</name>
</gene>